<keyword evidence="1" id="KW-1133">Transmembrane helix</keyword>
<reference evidence="2 3" key="1">
    <citation type="journal article" date="2018" name="Front. Plant Sci.">
        <title>Red Clover (Trifolium pratense) and Zigzag Clover (T. medium) - A Picture of Genomic Similarities and Differences.</title>
        <authorList>
            <person name="Dluhosova J."/>
            <person name="Istvanek J."/>
            <person name="Nedelnik J."/>
            <person name="Repkova J."/>
        </authorList>
    </citation>
    <scope>NUCLEOTIDE SEQUENCE [LARGE SCALE GENOMIC DNA]</scope>
    <source>
        <strain evidence="3">cv. 10/8</strain>
        <tissue evidence="2">Leaf</tissue>
    </source>
</reference>
<dbReference type="AlphaFoldDB" id="A0A392VG14"/>
<dbReference type="EMBL" id="LXQA011112862">
    <property type="protein sequence ID" value="MCI85330.1"/>
    <property type="molecule type" value="Genomic_DNA"/>
</dbReference>
<keyword evidence="3" id="KW-1185">Reference proteome</keyword>
<dbReference type="Proteomes" id="UP000265520">
    <property type="component" value="Unassembled WGS sequence"/>
</dbReference>
<evidence type="ECO:0000313" key="2">
    <source>
        <dbReference type="EMBL" id="MCI85330.1"/>
    </source>
</evidence>
<name>A0A392VG14_9FABA</name>
<keyword evidence="1" id="KW-0812">Transmembrane</keyword>
<protein>
    <submittedName>
        <fullName evidence="2">Uncharacterized protein</fullName>
    </submittedName>
</protein>
<evidence type="ECO:0000313" key="3">
    <source>
        <dbReference type="Proteomes" id="UP000265520"/>
    </source>
</evidence>
<feature type="transmembrane region" description="Helical" evidence="1">
    <location>
        <begin position="22"/>
        <end position="40"/>
    </location>
</feature>
<organism evidence="2 3">
    <name type="scientific">Trifolium medium</name>
    <dbReference type="NCBI Taxonomy" id="97028"/>
    <lineage>
        <taxon>Eukaryota</taxon>
        <taxon>Viridiplantae</taxon>
        <taxon>Streptophyta</taxon>
        <taxon>Embryophyta</taxon>
        <taxon>Tracheophyta</taxon>
        <taxon>Spermatophyta</taxon>
        <taxon>Magnoliopsida</taxon>
        <taxon>eudicotyledons</taxon>
        <taxon>Gunneridae</taxon>
        <taxon>Pentapetalae</taxon>
        <taxon>rosids</taxon>
        <taxon>fabids</taxon>
        <taxon>Fabales</taxon>
        <taxon>Fabaceae</taxon>
        <taxon>Papilionoideae</taxon>
        <taxon>50 kb inversion clade</taxon>
        <taxon>NPAAA clade</taxon>
        <taxon>Hologalegina</taxon>
        <taxon>IRL clade</taxon>
        <taxon>Trifolieae</taxon>
        <taxon>Trifolium</taxon>
    </lineage>
</organism>
<keyword evidence="1" id="KW-0472">Membrane</keyword>
<proteinExistence type="predicted"/>
<accession>A0A392VG14</accession>
<sequence>MKKGTSKAYAQEKKKKLRIARMALRSALISSCLAAMISYLDAMIF</sequence>
<comment type="caution">
    <text evidence="2">The sequence shown here is derived from an EMBL/GenBank/DDBJ whole genome shotgun (WGS) entry which is preliminary data.</text>
</comment>
<evidence type="ECO:0000256" key="1">
    <source>
        <dbReference type="SAM" id="Phobius"/>
    </source>
</evidence>